<organism evidence="2 3">
    <name type="scientific">Methanohalarchaeum thermophilum</name>
    <dbReference type="NCBI Taxonomy" id="1903181"/>
    <lineage>
        <taxon>Archaea</taxon>
        <taxon>Methanobacteriati</taxon>
        <taxon>Methanobacteriota</taxon>
        <taxon>Methanonatronarchaeia</taxon>
        <taxon>Methanonatronarchaeales</taxon>
        <taxon>Methanonatronarchaeaceae</taxon>
        <taxon>Candidatus Methanohalarchaeum</taxon>
    </lineage>
</organism>
<proteinExistence type="predicted"/>
<feature type="domain" description="Calcineurin-like phosphoesterase" evidence="1">
    <location>
        <begin position="1"/>
        <end position="173"/>
    </location>
</feature>
<evidence type="ECO:0000313" key="3">
    <source>
        <dbReference type="Proteomes" id="UP000185744"/>
    </source>
</evidence>
<dbReference type="EMBL" id="MSDW01000001">
    <property type="protein sequence ID" value="OKY79145.1"/>
    <property type="molecule type" value="Genomic_DNA"/>
</dbReference>
<evidence type="ECO:0000259" key="1">
    <source>
        <dbReference type="Pfam" id="PF00149"/>
    </source>
</evidence>
<dbReference type="Gene3D" id="3.60.21.10">
    <property type="match status" value="1"/>
</dbReference>
<dbReference type="InParanoid" id="A0A1Q6DXQ2"/>
<reference evidence="2" key="1">
    <citation type="submission" date="2016-12" db="EMBL/GenBank/DDBJ databases">
        <title>Discovery of methanogenic haloarchaea.</title>
        <authorList>
            <person name="Sorokin D.Y."/>
            <person name="Makarova K.S."/>
            <person name="Abbas B."/>
            <person name="Ferrer M."/>
            <person name="Golyshin P.N."/>
        </authorList>
    </citation>
    <scope>NUCLEOTIDE SEQUENCE [LARGE SCALE GENOMIC DNA]</scope>
    <source>
        <strain evidence="2">HMET1</strain>
    </source>
</reference>
<comment type="caution">
    <text evidence="2">The sequence shown here is derived from an EMBL/GenBank/DDBJ whole genome shotgun (WGS) entry which is preliminary data.</text>
</comment>
<dbReference type="InterPro" id="IPR029052">
    <property type="entry name" value="Metallo-depent_PP-like"/>
</dbReference>
<dbReference type="InterPro" id="IPR004843">
    <property type="entry name" value="Calcineurin-like_PHP"/>
</dbReference>
<keyword evidence="3" id="KW-1185">Reference proteome</keyword>
<sequence>MKMLLLSDIHGDIERLKDVLDRSPETDLVAILGDLTDFGPVDLANEVIGVIEDYNKEIVGVPGNCDPDGVEEALSSVSGLVDGSRKKFGEFTFAGLGGSNPTPFNTPRERSEEEIEEVLEELVPDQDNLILISHVPPKGAVDLTQGTHAGSDSVLRVVKKYEPLAVLSGHIHEAQGKTEIGETVIINPGAVKNGDAAVLEINRGIDVRFL</sequence>
<dbReference type="Proteomes" id="UP000185744">
    <property type="component" value="Unassembled WGS sequence"/>
</dbReference>
<dbReference type="SUPFAM" id="SSF56300">
    <property type="entry name" value="Metallo-dependent phosphatases"/>
    <property type="match status" value="1"/>
</dbReference>
<accession>A0A1Q6DXQ2</accession>
<dbReference type="PANTHER" id="PTHR37523:SF1">
    <property type="entry name" value="CALCINEURIN-LIKE PHOSPHOESTERASE DOMAIN-CONTAINING PROTEIN"/>
    <property type="match status" value="1"/>
</dbReference>
<name>A0A1Q6DXQ2_METT1</name>
<dbReference type="AlphaFoldDB" id="A0A1Q6DXQ2"/>
<dbReference type="STRING" id="1903181.BTN85_1652"/>
<dbReference type="PANTHER" id="PTHR37523">
    <property type="entry name" value="METALLOPHOSPHOESTERASE"/>
    <property type="match status" value="1"/>
</dbReference>
<gene>
    <name evidence="2" type="ORF">BTN85_1652</name>
</gene>
<dbReference type="Pfam" id="PF00149">
    <property type="entry name" value="Metallophos"/>
    <property type="match status" value="1"/>
</dbReference>
<dbReference type="GO" id="GO:0016787">
    <property type="term" value="F:hydrolase activity"/>
    <property type="evidence" value="ECO:0007669"/>
    <property type="project" value="UniProtKB-KW"/>
</dbReference>
<evidence type="ECO:0000313" key="2">
    <source>
        <dbReference type="EMBL" id="OKY79145.1"/>
    </source>
</evidence>
<protein>
    <submittedName>
        <fullName evidence="2">Phosphohydrolase Icc/MPP superfamily</fullName>
    </submittedName>
</protein>